<dbReference type="InterPro" id="IPR029039">
    <property type="entry name" value="Flavoprotein-like_sf"/>
</dbReference>
<dbReference type="Gene3D" id="3.40.50.360">
    <property type="match status" value="1"/>
</dbReference>
<evidence type="ECO:0000313" key="1">
    <source>
        <dbReference type="EMBL" id="QHU07014.1"/>
    </source>
</evidence>
<sequence>MIELSESILNAGKNPNHLDMSNRFVGAFCTSAGYTTGAQPVLNAIAKIFMTFGTSYIGGGNWKSGQGVCGMVVDTKTDKGWDWDPSMKDLQKQATDYGTRLGALTSFYDDAYNNEMKNPPSKPGKENNV</sequence>
<dbReference type="AlphaFoldDB" id="A0A6C0JTK8"/>
<organism evidence="1">
    <name type="scientific">viral metagenome</name>
    <dbReference type="NCBI Taxonomy" id="1070528"/>
    <lineage>
        <taxon>unclassified sequences</taxon>
        <taxon>metagenomes</taxon>
        <taxon>organismal metagenomes</taxon>
    </lineage>
</organism>
<proteinExistence type="predicted"/>
<protein>
    <submittedName>
        <fullName evidence="1">Uncharacterized protein</fullName>
    </submittedName>
</protein>
<dbReference type="EMBL" id="MN740671">
    <property type="protein sequence ID" value="QHU07014.1"/>
    <property type="molecule type" value="Genomic_DNA"/>
</dbReference>
<accession>A0A6C0JTK8</accession>
<reference evidence="1" key="1">
    <citation type="journal article" date="2020" name="Nature">
        <title>Giant virus diversity and host interactions through global metagenomics.</title>
        <authorList>
            <person name="Schulz F."/>
            <person name="Roux S."/>
            <person name="Paez-Espino D."/>
            <person name="Jungbluth S."/>
            <person name="Walsh D.A."/>
            <person name="Denef V.J."/>
            <person name="McMahon K.D."/>
            <person name="Konstantinidis K.T."/>
            <person name="Eloe-Fadrosh E.A."/>
            <person name="Kyrpides N.C."/>
            <person name="Woyke T."/>
        </authorList>
    </citation>
    <scope>NUCLEOTIDE SEQUENCE</scope>
    <source>
        <strain evidence="1">GVMAG-S-1038524-41</strain>
    </source>
</reference>
<name>A0A6C0JTK8_9ZZZZ</name>